<dbReference type="PROSITE" id="PS00622">
    <property type="entry name" value="HTH_LUXR_1"/>
    <property type="match status" value="1"/>
</dbReference>
<dbReference type="SMART" id="SM00421">
    <property type="entry name" value="HTH_LUXR"/>
    <property type="match status" value="1"/>
</dbReference>
<dbReference type="InterPro" id="IPR014284">
    <property type="entry name" value="RNA_pol_sigma-70_dom"/>
</dbReference>
<dbReference type="Pfam" id="PF04542">
    <property type="entry name" value="Sigma70_r2"/>
    <property type="match status" value="1"/>
</dbReference>
<dbReference type="InterPro" id="IPR007627">
    <property type="entry name" value="RNA_pol_sigma70_r2"/>
</dbReference>
<dbReference type="SUPFAM" id="SSF88659">
    <property type="entry name" value="Sigma3 and sigma4 domains of RNA polymerase sigma factors"/>
    <property type="match status" value="1"/>
</dbReference>
<evidence type="ECO:0000256" key="1">
    <source>
        <dbReference type="ARBA" id="ARBA00010641"/>
    </source>
</evidence>
<evidence type="ECO:0000256" key="2">
    <source>
        <dbReference type="ARBA" id="ARBA00023015"/>
    </source>
</evidence>
<keyword evidence="3" id="KW-0731">Sigma factor</keyword>
<dbReference type="CDD" id="cd06171">
    <property type="entry name" value="Sigma70_r4"/>
    <property type="match status" value="1"/>
</dbReference>
<accession>A0A1Y1CFZ0</accession>
<evidence type="ECO:0000256" key="3">
    <source>
        <dbReference type="ARBA" id="ARBA00023082"/>
    </source>
</evidence>
<keyword evidence="2" id="KW-0805">Transcription regulation</keyword>
<dbReference type="PANTHER" id="PTHR43133:SF46">
    <property type="entry name" value="RNA POLYMERASE SIGMA-70 FACTOR ECF SUBFAMILY"/>
    <property type="match status" value="1"/>
</dbReference>
<dbReference type="InterPro" id="IPR013324">
    <property type="entry name" value="RNA_pol_sigma_r3/r4-like"/>
</dbReference>
<reference evidence="7" key="2">
    <citation type="journal article" date="2020" name="Antonie Van Leeuwenhoek">
        <title>Labilibaculum antarcticum sp. nov., a novel facultative anaerobic, psychrotorelant bacterium isolated from marine sediment of Antarctica.</title>
        <authorList>
            <person name="Watanabe M."/>
            <person name="Kojima H."/>
            <person name="Fukui M."/>
        </authorList>
    </citation>
    <scope>NUCLEOTIDE SEQUENCE [LARGE SCALE GENOMIC DNA]</scope>
    <source>
        <strain evidence="7">SPP2</strain>
    </source>
</reference>
<evidence type="ECO:0000313" key="7">
    <source>
        <dbReference type="Proteomes" id="UP000218267"/>
    </source>
</evidence>
<proteinExistence type="inferred from homology"/>
<dbReference type="SUPFAM" id="SSF88946">
    <property type="entry name" value="Sigma2 domain of RNA polymerase sigma factors"/>
    <property type="match status" value="1"/>
</dbReference>
<evidence type="ECO:0000259" key="5">
    <source>
        <dbReference type="PROSITE" id="PS00622"/>
    </source>
</evidence>
<dbReference type="Gene3D" id="1.10.10.10">
    <property type="entry name" value="Winged helix-like DNA-binding domain superfamily/Winged helix DNA-binding domain"/>
    <property type="match status" value="1"/>
</dbReference>
<dbReference type="InterPro" id="IPR000792">
    <property type="entry name" value="Tscrpt_reg_LuxR_C"/>
</dbReference>
<name>A0A1Y1CFZ0_9BACT</name>
<sequence>MTLKNPQEQMLIPKDTGFYEMLYRDYYEILVRFAEGILFDEEEARDIVQEVFLDLWNKDKNILINSSIKTYLYSCVKYKTFNRIKKLKLIDKHQDQVKEAILYAMDYSSLPEDELKEKFHSIFEEFSPQMRKVVELHSFSGLKYKEIAEELNISANTVKTYMKRAYKRLKMELSKEMLTSVLVWHALNKFL</sequence>
<dbReference type="OrthoDB" id="1453134at2"/>
<protein>
    <submittedName>
        <fullName evidence="6">RNA polymerase sigma-70 factor</fullName>
    </submittedName>
</protein>
<dbReference type="KEGG" id="mbas:ALGA_0909"/>
<dbReference type="GO" id="GO:0006352">
    <property type="term" value="P:DNA-templated transcription initiation"/>
    <property type="evidence" value="ECO:0007669"/>
    <property type="project" value="InterPro"/>
</dbReference>
<feature type="domain" description="HTH luxR-type" evidence="5">
    <location>
        <begin position="141"/>
        <end position="168"/>
    </location>
</feature>
<dbReference type="InterPro" id="IPR013325">
    <property type="entry name" value="RNA_pol_sigma_r2"/>
</dbReference>
<dbReference type="Proteomes" id="UP000218267">
    <property type="component" value="Chromosome"/>
</dbReference>
<dbReference type="GO" id="GO:0003677">
    <property type="term" value="F:DNA binding"/>
    <property type="evidence" value="ECO:0007669"/>
    <property type="project" value="InterPro"/>
</dbReference>
<keyword evidence="4" id="KW-0804">Transcription</keyword>
<dbReference type="InterPro" id="IPR014327">
    <property type="entry name" value="RNA_pol_sigma70_bacteroid"/>
</dbReference>
<dbReference type="InterPro" id="IPR013249">
    <property type="entry name" value="RNA_pol_sigma70_r4_t2"/>
</dbReference>
<organism evidence="6 7">
    <name type="scientific">Labilibaculum antarcticum</name>
    <dbReference type="NCBI Taxonomy" id="1717717"/>
    <lineage>
        <taxon>Bacteria</taxon>
        <taxon>Pseudomonadati</taxon>
        <taxon>Bacteroidota</taxon>
        <taxon>Bacteroidia</taxon>
        <taxon>Marinilabiliales</taxon>
        <taxon>Marinifilaceae</taxon>
        <taxon>Labilibaculum</taxon>
    </lineage>
</organism>
<dbReference type="Pfam" id="PF08281">
    <property type="entry name" value="Sigma70_r4_2"/>
    <property type="match status" value="1"/>
</dbReference>
<dbReference type="InterPro" id="IPR039425">
    <property type="entry name" value="RNA_pol_sigma-70-like"/>
</dbReference>
<evidence type="ECO:0000256" key="4">
    <source>
        <dbReference type="ARBA" id="ARBA00023163"/>
    </source>
</evidence>
<dbReference type="GO" id="GO:0016987">
    <property type="term" value="F:sigma factor activity"/>
    <property type="evidence" value="ECO:0007669"/>
    <property type="project" value="UniProtKB-KW"/>
</dbReference>
<dbReference type="InterPro" id="IPR036388">
    <property type="entry name" value="WH-like_DNA-bd_sf"/>
</dbReference>
<dbReference type="EMBL" id="AP018042">
    <property type="protein sequence ID" value="BAX79296.1"/>
    <property type="molecule type" value="Genomic_DNA"/>
</dbReference>
<dbReference type="NCBIfam" id="TIGR02937">
    <property type="entry name" value="sigma70-ECF"/>
    <property type="match status" value="1"/>
</dbReference>
<gene>
    <name evidence="6" type="ORF">ALGA_0909</name>
</gene>
<reference evidence="6 7" key="1">
    <citation type="journal article" date="2018" name="Mar. Genomics">
        <title>Complete genome sequence of Marinifilaceae bacterium strain SPP2, isolated from the Antarctic marine sediment.</title>
        <authorList>
            <person name="Watanabe M."/>
            <person name="Kojima H."/>
            <person name="Fukui M."/>
        </authorList>
    </citation>
    <scope>NUCLEOTIDE SEQUENCE [LARGE SCALE GENOMIC DNA]</scope>
    <source>
        <strain evidence="6 7">SPP2</strain>
    </source>
</reference>
<keyword evidence="7" id="KW-1185">Reference proteome</keyword>
<dbReference type="AlphaFoldDB" id="A0A1Y1CFZ0"/>
<evidence type="ECO:0000313" key="6">
    <source>
        <dbReference type="EMBL" id="BAX79296.1"/>
    </source>
</evidence>
<comment type="similarity">
    <text evidence="1">Belongs to the sigma-70 factor family. ECF subfamily.</text>
</comment>
<dbReference type="Gene3D" id="1.10.1740.10">
    <property type="match status" value="1"/>
</dbReference>
<dbReference type="PANTHER" id="PTHR43133">
    <property type="entry name" value="RNA POLYMERASE ECF-TYPE SIGMA FACTO"/>
    <property type="match status" value="1"/>
</dbReference>
<dbReference type="RefSeq" id="WP_096428217.1">
    <property type="nucleotide sequence ID" value="NZ_AP018042.1"/>
</dbReference>
<dbReference type="NCBIfam" id="TIGR02985">
    <property type="entry name" value="Sig70_bacteroi1"/>
    <property type="match status" value="1"/>
</dbReference>